<evidence type="ECO:0000313" key="2">
    <source>
        <dbReference type="EMBL" id="SHM89651.1"/>
    </source>
</evidence>
<name>A0A1M7MFQ9_9FIRM</name>
<organism evidence="2 3">
    <name type="scientific">Caldanaerovirga acetigignens</name>
    <dbReference type="NCBI Taxonomy" id="447595"/>
    <lineage>
        <taxon>Bacteria</taxon>
        <taxon>Bacillati</taxon>
        <taxon>Bacillota</taxon>
        <taxon>Clostridia</taxon>
        <taxon>Thermosediminibacterales</taxon>
        <taxon>Thermosediminibacteraceae</taxon>
        <taxon>Caldanaerovirga</taxon>
    </lineage>
</organism>
<dbReference type="Gene3D" id="3.30.70.2660">
    <property type="match status" value="1"/>
</dbReference>
<dbReference type="OrthoDB" id="1805474at2"/>
<evidence type="ECO:0000313" key="3">
    <source>
        <dbReference type="Proteomes" id="UP000184375"/>
    </source>
</evidence>
<keyword evidence="3" id="KW-1185">Reference proteome</keyword>
<reference evidence="3" key="1">
    <citation type="submission" date="2016-11" db="EMBL/GenBank/DDBJ databases">
        <authorList>
            <person name="Varghese N."/>
            <person name="Submissions S."/>
        </authorList>
    </citation>
    <scope>NUCLEOTIDE SEQUENCE [LARGE SCALE GENOMIC DNA]</scope>
    <source>
        <strain evidence="3">DSM 18802</strain>
    </source>
</reference>
<accession>A0A1M7MFQ9</accession>
<dbReference type="InterPro" id="IPR013421">
    <property type="entry name" value="CRISPR-assoc_prot_Cas5_HALMA"/>
</dbReference>
<protein>
    <submittedName>
        <fullName evidence="2">CRISPR-associated protein Cas5h</fullName>
    </submittedName>
</protein>
<dbReference type="Proteomes" id="UP000184375">
    <property type="component" value="Unassembled WGS sequence"/>
</dbReference>
<proteinExistence type="predicted"/>
<dbReference type="AlphaFoldDB" id="A0A1M7MFQ9"/>
<evidence type="ECO:0000256" key="1">
    <source>
        <dbReference type="ARBA" id="ARBA00023118"/>
    </source>
</evidence>
<gene>
    <name evidence="2" type="ORF">SAMN05660826_02283</name>
</gene>
<dbReference type="NCBIfam" id="TIGR02593">
    <property type="entry name" value="CRISPR_cas5"/>
    <property type="match status" value="1"/>
</dbReference>
<dbReference type="RefSeq" id="WP_073258545.1">
    <property type="nucleotide sequence ID" value="NZ_FRCR01000021.1"/>
</dbReference>
<keyword evidence="1" id="KW-0051">Antiviral defense</keyword>
<dbReference type="EMBL" id="FRCR01000021">
    <property type="protein sequence ID" value="SHM89651.1"/>
    <property type="molecule type" value="Genomic_DNA"/>
</dbReference>
<dbReference type="Pfam" id="PF09704">
    <property type="entry name" value="Cas_Cas5d"/>
    <property type="match status" value="1"/>
</dbReference>
<sequence>MKVIVFDVFGDFAHFKKFYTTSSPLTFSFPPPPTVRGMLGAIAGIDKKEYLDCFSHKKCRVAIRILAPVKKIRMGINHVNTKGNFWIPVKKGTHEARTQIRTEFLKNPSYRFYVHHEDADIFKKLVENVKSHKTVYTLSLGLSELLADFRYVGMFDFVERFNEEGEIVTVVPVDALEDYGIVFEEGKQYFKERIPVEMTSERVVERYEDVIFEVQGKSIYACTRVCWEAENGERIIFF</sequence>
<dbReference type="NCBIfam" id="TIGR02592">
    <property type="entry name" value="cas_Cas5h"/>
    <property type="match status" value="1"/>
</dbReference>
<dbReference type="STRING" id="447595.SAMN05660826_02283"/>
<dbReference type="InterPro" id="IPR021124">
    <property type="entry name" value="CRISPR-assoc_prot_Cas5"/>
</dbReference>
<dbReference type="GO" id="GO:0051607">
    <property type="term" value="P:defense response to virus"/>
    <property type="evidence" value="ECO:0007669"/>
    <property type="project" value="UniProtKB-KW"/>
</dbReference>
<dbReference type="InterPro" id="IPR013422">
    <property type="entry name" value="CRISPR-assoc_prot_Cas5_N"/>
</dbReference>
<dbReference type="GO" id="GO:0043571">
    <property type="term" value="P:maintenance of CRISPR repeat elements"/>
    <property type="evidence" value="ECO:0007669"/>
    <property type="project" value="InterPro"/>
</dbReference>